<feature type="transmembrane region" description="Helical" evidence="6">
    <location>
        <begin position="337"/>
        <end position="354"/>
    </location>
</feature>
<feature type="transmembrane region" description="Helical" evidence="6">
    <location>
        <begin position="96"/>
        <end position="116"/>
    </location>
</feature>
<proteinExistence type="predicted"/>
<dbReference type="GO" id="GO:0005886">
    <property type="term" value="C:plasma membrane"/>
    <property type="evidence" value="ECO:0007669"/>
    <property type="project" value="UniProtKB-SubCell"/>
</dbReference>
<evidence type="ECO:0000256" key="5">
    <source>
        <dbReference type="ARBA" id="ARBA00023136"/>
    </source>
</evidence>
<keyword evidence="2" id="KW-1003">Cell membrane</keyword>
<name>A0A290N0F2_CAUVI</name>
<gene>
    <name evidence="7" type="ORF">CA606_12130</name>
</gene>
<feature type="transmembrane region" description="Helical" evidence="6">
    <location>
        <begin position="122"/>
        <end position="144"/>
    </location>
</feature>
<feature type="transmembrane region" description="Helical" evidence="6">
    <location>
        <begin position="392"/>
        <end position="412"/>
    </location>
</feature>
<dbReference type="EMBL" id="CP023315">
    <property type="protein sequence ID" value="ATC33013.1"/>
    <property type="molecule type" value="Genomic_DNA"/>
</dbReference>
<dbReference type="PANTHER" id="PTHR30250:SF11">
    <property type="entry name" value="O-ANTIGEN TRANSPORTER-RELATED"/>
    <property type="match status" value="1"/>
</dbReference>
<evidence type="ECO:0000313" key="7">
    <source>
        <dbReference type="EMBL" id="ATC33013.1"/>
    </source>
</evidence>
<dbReference type="PANTHER" id="PTHR30250">
    <property type="entry name" value="PST FAMILY PREDICTED COLANIC ACID TRANSPORTER"/>
    <property type="match status" value="1"/>
</dbReference>
<comment type="subcellular location">
    <subcellularLocation>
        <location evidence="1">Cell membrane</location>
        <topology evidence="1">Multi-pass membrane protein</topology>
    </subcellularLocation>
</comment>
<feature type="transmembrane region" description="Helical" evidence="6">
    <location>
        <begin position="187"/>
        <end position="206"/>
    </location>
</feature>
<keyword evidence="3 6" id="KW-0812">Transmembrane</keyword>
<dbReference type="Proteomes" id="UP000217311">
    <property type="component" value="Chromosome"/>
</dbReference>
<feature type="transmembrane region" description="Helical" evidence="6">
    <location>
        <begin position="227"/>
        <end position="248"/>
    </location>
</feature>
<feature type="transmembrane region" description="Helical" evidence="6">
    <location>
        <begin position="297"/>
        <end position="317"/>
    </location>
</feature>
<organism evidence="7 8">
    <name type="scientific">Caulobacter vibrioides</name>
    <name type="common">Caulobacter crescentus</name>
    <dbReference type="NCBI Taxonomy" id="155892"/>
    <lineage>
        <taxon>Bacteria</taxon>
        <taxon>Pseudomonadati</taxon>
        <taxon>Pseudomonadota</taxon>
        <taxon>Alphaproteobacteria</taxon>
        <taxon>Caulobacterales</taxon>
        <taxon>Caulobacteraceae</taxon>
        <taxon>Caulobacter</taxon>
    </lineage>
</organism>
<evidence type="ECO:0000256" key="2">
    <source>
        <dbReference type="ARBA" id="ARBA00022475"/>
    </source>
</evidence>
<dbReference type="RefSeq" id="WP_096052404.1">
    <property type="nucleotide sequence ID" value="NZ_CP023315.3"/>
</dbReference>
<evidence type="ECO:0000256" key="6">
    <source>
        <dbReference type="SAM" id="Phobius"/>
    </source>
</evidence>
<dbReference type="InterPro" id="IPR050833">
    <property type="entry name" value="Poly_Biosynth_Transport"/>
</dbReference>
<feature type="transmembrane region" description="Helical" evidence="6">
    <location>
        <begin position="268"/>
        <end position="285"/>
    </location>
</feature>
<keyword evidence="5 6" id="KW-0472">Membrane</keyword>
<evidence type="ECO:0000313" key="8">
    <source>
        <dbReference type="Proteomes" id="UP000217311"/>
    </source>
</evidence>
<sequence>MRPPPSRPQPPSWPDTVSSRLVKIATVLASRGLTRVSQVVAFLLLARVLSPEGFGAYAVVTSAIFLAGQIGTLGLRQAAAYRIGQKIMSDGEAVGVLAAFWPVAAVLCAAGVYAFNQDSFEALGLGLTTAALIACAAVLLLNLMQGVFLGRGEIKAFAFSDSGPRVLQSVFAALLWLFGALTLDTALWSFAAGFILLAPMVIWMAARPANKLDLAIVQVPAMVRHGFLFAVSAFLVMLQGRIGVFFLSGADGEVAAGQFFAAQRASEIFLELATAAGLVLFSETARGGATQEKLESAVRTATGLFVMFLGVGAVAAATAPWLVVTLLGPQYAGATDALRILAIGLAPAAAVRILNSVIAGMGRPYISAGIVLVGIVVNAIACALLAPKFGASGAAMGMAIGQFTAALGYLIVLRLTFKVPLSTLAAIPAPRQLIGRVRARLKDLYLKAKRPPGKLGK</sequence>
<evidence type="ECO:0000256" key="1">
    <source>
        <dbReference type="ARBA" id="ARBA00004651"/>
    </source>
</evidence>
<protein>
    <submittedName>
        <fullName evidence="7">Uncharacterized protein</fullName>
    </submittedName>
</protein>
<reference evidence="8" key="1">
    <citation type="submission" date="2017-09" db="EMBL/GenBank/DDBJ databases">
        <title>Genome evolution observed in wild isolates of Caulobacter crescentus.</title>
        <authorList>
            <person name="Ely B."/>
            <person name="Wilson K."/>
            <person name="Scott D."/>
        </authorList>
    </citation>
    <scope>NUCLEOTIDE SEQUENCE [LARGE SCALE GENOMIC DNA]</scope>
    <source>
        <strain evidence="8">CB13b1a</strain>
    </source>
</reference>
<feature type="transmembrane region" description="Helical" evidence="6">
    <location>
        <begin position="165"/>
        <end position="181"/>
    </location>
</feature>
<evidence type="ECO:0000256" key="4">
    <source>
        <dbReference type="ARBA" id="ARBA00022989"/>
    </source>
</evidence>
<accession>A0A290N0F2</accession>
<keyword evidence="4 6" id="KW-1133">Transmembrane helix</keyword>
<dbReference type="AlphaFoldDB" id="A0A290N0F2"/>
<feature type="transmembrane region" description="Helical" evidence="6">
    <location>
        <begin position="366"/>
        <end position="386"/>
    </location>
</feature>
<evidence type="ECO:0000256" key="3">
    <source>
        <dbReference type="ARBA" id="ARBA00022692"/>
    </source>
</evidence>
<feature type="transmembrane region" description="Helical" evidence="6">
    <location>
        <begin position="54"/>
        <end position="75"/>
    </location>
</feature>